<name>A0A643F7M9_IDEDE</name>
<evidence type="ECO:0000313" key="2">
    <source>
        <dbReference type="EMBL" id="KAB0573945.1"/>
    </source>
</evidence>
<comment type="caution">
    <text evidence="2">The sequence shown here is derived from an EMBL/GenBank/DDBJ whole genome shotgun (WGS) entry which is preliminary data.</text>
</comment>
<keyword evidence="3" id="KW-1185">Reference proteome</keyword>
<dbReference type="Pfam" id="PF20376">
    <property type="entry name" value="DUF6671"/>
    <property type="match status" value="1"/>
</dbReference>
<feature type="domain" description="DUF6671" evidence="1">
    <location>
        <begin position="66"/>
        <end position="280"/>
    </location>
</feature>
<dbReference type="RefSeq" id="WP_151125857.1">
    <property type="nucleotide sequence ID" value="NZ_CP088082.1"/>
</dbReference>
<accession>A0A643F7M9</accession>
<reference evidence="2 3" key="1">
    <citation type="submission" date="2019-09" db="EMBL/GenBank/DDBJ databases">
        <title>Draft genome sequences of 48 bacterial type strains from the CCUG.</title>
        <authorList>
            <person name="Tunovic T."/>
            <person name="Pineiro-Iglesias B."/>
            <person name="Unosson C."/>
            <person name="Inganas E."/>
            <person name="Ohlen M."/>
            <person name="Cardew S."/>
            <person name="Jensie-Markopoulos S."/>
            <person name="Salva-Serra F."/>
            <person name="Jaen-Luchoro D."/>
            <person name="Karlsson R."/>
            <person name="Svensson-Stadler L."/>
            <person name="Chun J."/>
            <person name="Moore E."/>
        </authorList>
    </citation>
    <scope>NUCLEOTIDE SEQUENCE [LARGE SCALE GENOMIC DNA]</scope>
    <source>
        <strain evidence="2 3">CCUG 30977</strain>
    </source>
</reference>
<dbReference type="Proteomes" id="UP000430120">
    <property type="component" value="Unassembled WGS sequence"/>
</dbReference>
<dbReference type="OrthoDB" id="9793837at2"/>
<organism evidence="2 3">
    <name type="scientific">Ideonella dechloratans</name>
    <dbReference type="NCBI Taxonomy" id="36863"/>
    <lineage>
        <taxon>Bacteria</taxon>
        <taxon>Pseudomonadati</taxon>
        <taxon>Pseudomonadota</taxon>
        <taxon>Betaproteobacteria</taxon>
        <taxon>Burkholderiales</taxon>
        <taxon>Sphaerotilaceae</taxon>
        <taxon>Ideonella</taxon>
    </lineage>
</organism>
<dbReference type="EMBL" id="VZPB01000083">
    <property type="protein sequence ID" value="KAB0573945.1"/>
    <property type="molecule type" value="Genomic_DNA"/>
</dbReference>
<gene>
    <name evidence="2" type="ORF">F7Q92_20125</name>
</gene>
<proteinExistence type="predicted"/>
<protein>
    <recommendedName>
        <fullName evidence="1">DUF6671 domain-containing protein</fullName>
    </recommendedName>
</protein>
<evidence type="ECO:0000313" key="3">
    <source>
        <dbReference type="Proteomes" id="UP000430120"/>
    </source>
</evidence>
<sequence length="280" mass="31005">MSDYQAQRVVLLTQHGKEAVVGPELATVLGCQVERVGGFDTDQLGTFTRERPRPGTQLEAARRKARIGMTLAACPVGLGSEGSFGPDPFSGMFSWNTELLVLLDDRLGLEVVGMAQGAGHAGHLQTADWDQARRFAERQGFPAQGLVLRPQDQDDPRILKDLPDWASLEAGFARCRALAADGQVFLENDLRACANPQRMARIGQAARDLAQRLLSRCPACQAPGYWITQREGTLPCRRCGGPSSLWQSERWRCVRCSHAELRSRADRRWAEPQHCERCNP</sequence>
<evidence type="ECO:0000259" key="1">
    <source>
        <dbReference type="Pfam" id="PF20376"/>
    </source>
</evidence>
<dbReference type="InterPro" id="IPR046612">
    <property type="entry name" value="DUF6671"/>
</dbReference>
<dbReference type="AlphaFoldDB" id="A0A643F7M9"/>